<dbReference type="GO" id="GO:0016485">
    <property type="term" value="P:protein processing"/>
    <property type="evidence" value="ECO:0007669"/>
    <property type="project" value="TreeGrafter"/>
</dbReference>
<evidence type="ECO:0000313" key="3">
    <source>
        <dbReference type="EMBL" id="KAH9374429.1"/>
    </source>
</evidence>
<dbReference type="PANTHER" id="PTHR11733">
    <property type="entry name" value="ZINC METALLOPROTEASE FAMILY M13 NEPRILYSIN-RELATED"/>
    <property type="match status" value="1"/>
</dbReference>
<keyword evidence="1" id="KW-0472">Membrane</keyword>
<dbReference type="GO" id="GO:0005886">
    <property type="term" value="C:plasma membrane"/>
    <property type="evidence" value="ECO:0007669"/>
    <property type="project" value="TreeGrafter"/>
</dbReference>
<evidence type="ECO:0000259" key="2">
    <source>
        <dbReference type="Pfam" id="PF01431"/>
    </source>
</evidence>
<dbReference type="VEuPathDB" id="VectorBase:HLOH_056449"/>
<feature type="transmembrane region" description="Helical" evidence="1">
    <location>
        <begin position="172"/>
        <end position="196"/>
    </location>
</feature>
<dbReference type="InterPro" id="IPR024079">
    <property type="entry name" value="MetalloPept_cat_dom_sf"/>
</dbReference>
<evidence type="ECO:0000313" key="4">
    <source>
        <dbReference type="Proteomes" id="UP000821853"/>
    </source>
</evidence>
<protein>
    <recommendedName>
        <fullName evidence="2">Peptidase M13 C-terminal domain-containing protein</fullName>
    </recommendedName>
</protein>
<dbReference type="InterPro" id="IPR000718">
    <property type="entry name" value="Peptidase_M13"/>
</dbReference>
<accession>A0A9J6GGC7</accession>
<feature type="domain" description="Peptidase M13 C-terminal" evidence="2">
    <location>
        <begin position="14"/>
        <end position="133"/>
    </location>
</feature>
<evidence type="ECO:0000256" key="1">
    <source>
        <dbReference type="SAM" id="Phobius"/>
    </source>
</evidence>
<dbReference type="Pfam" id="PF01431">
    <property type="entry name" value="Peptidase_M13"/>
    <property type="match status" value="1"/>
</dbReference>
<dbReference type="AlphaFoldDB" id="A0A9J6GGC7"/>
<proteinExistence type="predicted"/>
<comment type="caution">
    <text evidence="3">The sequence shown here is derived from an EMBL/GenBank/DDBJ whole genome shotgun (WGS) entry which is preliminary data.</text>
</comment>
<gene>
    <name evidence="3" type="ORF">HPB48_015730</name>
</gene>
<reference evidence="3 4" key="1">
    <citation type="journal article" date="2020" name="Cell">
        <title>Large-Scale Comparative Analyses of Tick Genomes Elucidate Their Genetic Diversity and Vector Capacities.</title>
        <authorList>
            <consortium name="Tick Genome and Microbiome Consortium (TIGMIC)"/>
            <person name="Jia N."/>
            <person name="Wang J."/>
            <person name="Shi W."/>
            <person name="Du L."/>
            <person name="Sun Y."/>
            <person name="Zhan W."/>
            <person name="Jiang J.F."/>
            <person name="Wang Q."/>
            <person name="Zhang B."/>
            <person name="Ji P."/>
            <person name="Bell-Sakyi L."/>
            <person name="Cui X.M."/>
            <person name="Yuan T.T."/>
            <person name="Jiang B.G."/>
            <person name="Yang W.F."/>
            <person name="Lam T.T."/>
            <person name="Chang Q.C."/>
            <person name="Ding S.J."/>
            <person name="Wang X.J."/>
            <person name="Zhu J.G."/>
            <person name="Ruan X.D."/>
            <person name="Zhao L."/>
            <person name="Wei J.T."/>
            <person name="Ye R.Z."/>
            <person name="Que T.C."/>
            <person name="Du C.H."/>
            <person name="Zhou Y.H."/>
            <person name="Cheng J.X."/>
            <person name="Dai P.F."/>
            <person name="Guo W.B."/>
            <person name="Han X.H."/>
            <person name="Huang E.J."/>
            <person name="Li L.F."/>
            <person name="Wei W."/>
            <person name="Gao Y.C."/>
            <person name="Liu J.Z."/>
            <person name="Shao H.Z."/>
            <person name="Wang X."/>
            <person name="Wang C.C."/>
            <person name="Yang T.C."/>
            <person name="Huo Q.B."/>
            <person name="Li W."/>
            <person name="Chen H.Y."/>
            <person name="Chen S.E."/>
            <person name="Zhou L.G."/>
            <person name="Ni X.B."/>
            <person name="Tian J.H."/>
            <person name="Sheng Y."/>
            <person name="Liu T."/>
            <person name="Pan Y.S."/>
            <person name="Xia L.Y."/>
            <person name="Li J."/>
            <person name="Zhao F."/>
            <person name="Cao W.C."/>
        </authorList>
    </citation>
    <scope>NUCLEOTIDE SEQUENCE [LARGE SCALE GENOMIC DNA]</scope>
    <source>
        <strain evidence="3">HaeL-2018</strain>
    </source>
</reference>
<dbReference type="InterPro" id="IPR018497">
    <property type="entry name" value="Peptidase_M13_C"/>
</dbReference>
<dbReference type="Proteomes" id="UP000821853">
    <property type="component" value="Chromosome 4"/>
</dbReference>
<organism evidence="3 4">
    <name type="scientific">Haemaphysalis longicornis</name>
    <name type="common">Bush tick</name>
    <dbReference type="NCBI Taxonomy" id="44386"/>
    <lineage>
        <taxon>Eukaryota</taxon>
        <taxon>Metazoa</taxon>
        <taxon>Ecdysozoa</taxon>
        <taxon>Arthropoda</taxon>
        <taxon>Chelicerata</taxon>
        <taxon>Arachnida</taxon>
        <taxon>Acari</taxon>
        <taxon>Parasitiformes</taxon>
        <taxon>Ixodida</taxon>
        <taxon>Ixodoidea</taxon>
        <taxon>Ixodidae</taxon>
        <taxon>Haemaphysalinae</taxon>
        <taxon>Haemaphysalis</taxon>
    </lineage>
</organism>
<dbReference type="PROSITE" id="PS51885">
    <property type="entry name" value="NEPRILYSIN"/>
    <property type="match status" value="1"/>
</dbReference>
<keyword evidence="1" id="KW-1133">Transmembrane helix</keyword>
<dbReference type="Gene3D" id="3.40.390.10">
    <property type="entry name" value="Collagenase (Catalytic Domain)"/>
    <property type="match status" value="1"/>
</dbReference>
<dbReference type="EMBL" id="JABSTR010000006">
    <property type="protein sequence ID" value="KAH9374429.1"/>
    <property type="molecule type" value="Genomic_DNA"/>
</dbReference>
<keyword evidence="1" id="KW-0812">Transmembrane</keyword>
<dbReference type="SUPFAM" id="SSF55486">
    <property type="entry name" value="Metalloproteases ('zincins'), catalytic domain"/>
    <property type="match status" value="1"/>
</dbReference>
<sequence length="272" mass="30673">MLIEECDCLASTHNAQECIKDAYRTAMAASTEDQLDTWAALRDFMGLFPAYRAFVSGASGQQLQGLDWLNEEQLFFVAFCYQLCDKSGPQVNLLEATSTAKFRCNVPLRHMPQFADAFKCSKGSPMAPKSVCRFSGRRLTEWRGGVREAAHFPYILSCAALHGLRTKPHLHFLFLLDCFLVQPIILLAVVIVYYIFVTELNRAFYGGSLPLLRGVYSAQHNWRSIIRRRGDRARVNAEVTSARQNKEKMAPLNTTSPALVFQLSHRTLLAKT</sequence>
<name>A0A9J6GGC7_HAELO</name>
<keyword evidence="4" id="KW-1185">Reference proteome</keyword>
<dbReference type="GO" id="GO:0004222">
    <property type="term" value="F:metalloendopeptidase activity"/>
    <property type="evidence" value="ECO:0007669"/>
    <property type="project" value="InterPro"/>
</dbReference>
<dbReference type="PANTHER" id="PTHR11733:SF241">
    <property type="entry name" value="GH26575P-RELATED"/>
    <property type="match status" value="1"/>
</dbReference>
<dbReference type="OrthoDB" id="6495569at2759"/>